<name>A0ABQ9RT60_9PEZI</name>
<dbReference type="Proteomes" id="UP001227543">
    <property type="component" value="Unassembled WGS sequence"/>
</dbReference>
<reference evidence="1 2" key="1">
    <citation type="submission" date="2016-10" db="EMBL/GenBank/DDBJ databases">
        <title>The genome sequence of Colletotrichum fioriniae PJ7.</title>
        <authorList>
            <person name="Baroncelli R."/>
        </authorList>
    </citation>
    <scope>NUCLEOTIDE SEQUENCE [LARGE SCALE GENOMIC DNA]</scope>
    <source>
        <strain evidence="1 2">Tom-12</strain>
    </source>
</reference>
<proteinExistence type="predicted"/>
<dbReference type="EMBL" id="MLFU01000002">
    <property type="protein sequence ID" value="KAK1511966.1"/>
    <property type="molecule type" value="Genomic_DNA"/>
</dbReference>
<evidence type="ECO:0008006" key="3">
    <source>
        <dbReference type="Google" id="ProtNLM"/>
    </source>
</evidence>
<evidence type="ECO:0000313" key="2">
    <source>
        <dbReference type="Proteomes" id="UP001227543"/>
    </source>
</evidence>
<keyword evidence="2" id="KW-1185">Reference proteome</keyword>
<protein>
    <recommendedName>
        <fullName evidence="3">Actin</fullName>
    </recommendedName>
</protein>
<comment type="caution">
    <text evidence="1">The sequence shown here is derived from an EMBL/GenBank/DDBJ whole genome shotgun (WGS) entry which is preliminary data.</text>
</comment>
<dbReference type="RefSeq" id="XP_060388404.1">
    <property type="nucleotide sequence ID" value="XM_060516942.1"/>
</dbReference>
<accession>A0ABQ9RT60</accession>
<gene>
    <name evidence="1" type="ORF">CTAM01_00896</name>
</gene>
<organism evidence="1 2">
    <name type="scientific">Colletotrichum tamarilloi</name>
    <dbReference type="NCBI Taxonomy" id="1209934"/>
    <lineage>
        <taxon>Eukaryota</taxon>
        <taxon>Fungi</taxon>
        <taxon>Dikarya</taxon>
        <taxon>Ascomycota</taxon>
        <taxon>Pezizomycotina</taxon>
        <taxon>Sordariomycetes</taxon>
        <taxon>Hypocreomycetidae</taxon>
        <taxon>Glomerellales</taxon>
        <taxon>Glomerellaceae</taxon>
        <taxon>Colletotrichum</taxon>
        <taxon>Colletotrichum acutatum species complex</taxon>
    </lineage>
</organism>
<dbReference type="GeneID" id="85401180"/>
<sequence>MHPIPPYSVRALVGVCRTRESSLGCLRASVPLSVP</sequence>
<evidence type="ECO:0000313" key="1">
    <source>
        <dbReference type="EMBL" id="KAK1511966.1"/>
    </source>
</evidence>